<dbReference type="InterPro" id="IPR036388">
    <property type="entry name" value="WH-like_DNA-bd_sf"/>
</dbReference>
<evidence type="ECO:0000256" key="4">
    <source>
        <dbReference type="SAM" id="MobiDB-lite"/>
    </source>
</evidence>
<dbReference type="PANTHER" id="PTHR11467:SF109">
    <property type="entry name" value="H15 DOMAIN-CONTAINING PROTEIN"/>
    <property type="match status" value="1"/>
</dbReference>
<dbReference type="SMART" id="SM00526">
    <property type="entry name" value="H15"/>
    <property type="match status" value="1"/>
</dbReference>
<comment type="subcellular location">
    <subcellularLocation>
        <location evidence="1">Nucleus</location>
    </subcellularLocation>
</comment>
<keyword evidence="3" id="KW-0539">Nucleus</keyword>
<feature type="non-terminal residue" evidence="6">
    <location>
        <position position="1"/>
    </location>
</feature>
<evidence type="ECO:0000256" key="2">
    <source>
        <dbReference type="ARBA" id="ARBA00023125"/>
    </source>
</evidence>
<dbReference type="EMBL" id="QJKJ01006743">
    <property type="protein sequence ID" value="RDX85628.1"/>
    <property type="molecule type" value="Genomic_DNA"/>
</dbReference>
<comment type="caution">
    <text evidence="6">The sequence shown here is derived from an EMBL/GenBank/DDBJ whole genome shotgun (WGS) entry which is preliminary data.</text>
</comment>
<dbReference type="SUPFAM" id="SSF46785">
    <property type="entry name" value="Winged helix' DNA-binding domain"/>
    <property type="match status" value="1"/>
</dbReference>
<evidence type="ECO:0000256" key="1">
    <source>
        <dbReference type="ARBA" id="ARBA00004123"/>
    </source>
</evidence>
<dbReference type="AlphaFoldDB" id="A0A371G4Z9"/>
<dbReference type="GO" id="GO:0030261">
    <property type="term" value="P:chromosome condensation"/>
    <property type="evidence" value="ECO:0007669"/>
    <property type="project" value="TreeGrafter"/>
</dbReference>
<evidence type="ECO:0000313" key="6">
    <source>
        <dbReference type="EMBL" id="RDX85628.1"/>
    </source>
</evidence>
<evidence type="ECO:0000259" key="5">
    <source>
        <dbReference type="PROSITE" id="PS51504"/>
    </source>
</evidence>
<accession>A0A371G4Z9</accession>
<feature type="compositionally biased region" description="Polar residues" evidence="4">
    <location>
        <begin position="393"/>
        <end position="413"/>
    </location>
</feature>
<dbReference type="OrthoDB" id="1110759at2759"/>
<dbReference type="GO" id="GO:0000786">
    <property type="term" value="C:nucleosome"/>
    <property type="evidence" value="ECO:0007669"/>
    <property type="project" value="InterPro"/>
</dbReference>
<feature type="region of interest" description="Disordered" evidence="4">
    <location>
        <begin position="1"/>
        <end position="22"/>
    </location>
</feature>
<dbReference type="PANTHER" id="PTHR11467">
    <property type="entry name" value="HISTONE H1"/>
    <property type="match status" value="1"/>
</dbReference>
<dbReference type="InterPro" id="IPR036390">
    <property type="entry name" value="WH_DNA-bd_sf"/>
</dbReference>
<dbReference type="InterPro" id="IPR005818">
    <property type="entry name" value="Histone_H1/H5_H15"/>
</dbReference>
<keyword evidence="2" id="KW-0238">DNA-binding</keyword>
<dbReference type="GO" id="GO:0005730">
    <property type="term" value="C:nucleolus"/>
    <property type="evidence" value="ECO:0007669"/>
    <property type="project" value="TreeGrafter"/>
</dbReference>
<dbReference type="GO" id="GO:0031492">
    <property type="term" value="F:nucleosomal DNA binding"/>
    <property type="evidence" value="ECO:0007669"/>
    <property type="project" value="TreeGrafter"/>
</dbReference>
<feature type="region of interest" description="Disordered" evidence="4">
    <location>
        <begin position="148"/>
        <end position="212"/>
    </location>
</feature>
<protein>
    <submittedName>
        <fullName evidence="6">HMG-Y-related protein A</fullName>
    </submittedName>
</protein>
<dbReference type="GO" id="GO:0003690">
    <property type="term" value="F:double-stranded DNA binding"/>
    <property type="evidence" value="ECO:0007669"/>
    <property type="project" value="TreeGrafter"/>
</dbReference>
<keyword evidence="7" id="KW-1185">Reference proteome</keyword>
<dbReference type="PRINTS" id="PR00929">
    <property type="entry name" value="ATHOOK"/>
</dbReference>
<dbReference type="STRING" id="157652.A0A371G4Z9"/>
<evidence type="ECO:0000256" key="3">
    <source>
        <dbReference type="ARBA" id="ARBA00023242"/>
    </source>
</evidence>
<evidence type="ECO:0000313" key="7">
    <source>
        <dbReference type="Proteomes" id="UP000257109"/>
    </source>
</evidence>
<dbReference type="Pfam" id="PF00538">
    <property type="entry name" value="Linker_histone"/>
    <property type="match status" value="1"/>
</dbReference>
<feature type="region of interest" description="Disordered" evidence="4">
    <location>
        <begin position="227"/>
        <end position="413"/>
    </location>
</feature>
<dbReference type="PROSITE" id="PS51504">
    <property type="entry name" value="H15"/>
    <property type="match status" value="1"/>
</dbReference>
<dbReference type="CDD" id="cd00073">
    <property type="entry name" value="H15"/>
    <property type="match status" value="1"/>
</dbReference>
<reference evidence="6" key="1">
    <citation type="submission" date="2018-05" db="EMBL/GenBank/DDBJ databases">
        <title>Draft genome of Mucuna pruriens seed.</title>
        <authorList>
            <person name="Nnadi N.E."/>
            <person name="Vos R."/>
            <person name="Hasami M.H."/>
            <person name="Devisetty U.K."/>
            <person name="Aguiy J.C."/>
        </authorList>
    </citation>
    <scope>NUCLEOTIDE SEQUENCE [LARGE SCALE GENOMIC DNA]</scope>
    <source>
        <strain evidence="6">JCA_2017</strain>
    </source>
</reference>
<dbReference type="Proteomes" id="UP000257109">
    <property type="component" value="Unassembled WGS sequence"/>
</dbReference>
<feature type="domain" description="H15" evidence="5">
    <location>
        <begin position="70"/>
        <end position="140"/>
    </location>
</feature>
<dbReference type="GO" id="GO:0045910">
    <property type="term" value="P:negative regulation of DNA recombination"/>
    <property type="evidence" value="ECO:0007669"/>
    <property type="project" value="TreeGrafter"/>
</dbReference>
<dbReference type="InterPro" id="IPR017956">
    <property type="entry name" value="AT_hook_DNA-bd_motif"/>
</dbReference>
<feature type="compositionally biased region" description="Basic residues" evidence="4">
    <location>
        <begin position="320"/>
        <end position="332"/>
    </location>
</feature>
<feature type="compositionally biased region" description="Basic residues" evidence="4">
    <location>
        <begin position="260"/>
        <end position="272"/>
    </location>
</feature>
<dbReference type="Gene3D" id="1.10.10.10">
    <property type="entry name" value="Winged helix-like DNA-binding domain superfamily/Winged helix DNA-binding domain"/>
    <property type="match status" value="1"/>
</dbReference>
<sequence>MTTQNPQPRPQPNIPRDDEDSRTASLLVHLKDSIISQLTKLDPSVSILPHHSSHIQCHLQQLFRSFHTPTHPPYSLMIYRAITELDEGTGSTEEAISEFIKREYNDLPWAHAKILSLQLEKLCELGEIARAEGGRYVLMVYEEVSEQCSKERKRDKRRSNSGDDGPMVEQESKEKQVQDSMPPKRPRGRPRKIDTRANYPEESLLPSDDDIHNKQKKNINKMEMQHQYGKGRGRDQGGPPKLNQNAEQCEEQLEEGHQFKQQRGRGTGRGRPPKLNENPPQEDQIQQHGRGRGRERPPKLVQNTNKFEVQLPQEVQAKQQHVRGRGRGRPPKVNKNTNLCEEQLQSQDESQGLVNSPSSGRNDNQSLKQYHLRRHKSESGEAKPPPAGLRLGSKSTCGSGEVPQSNVEANQSCCRLQPVTRKVQGRVGSRFLQQNQN</sequence>
<feature type="compositionally biased region" description="Polar residues" evidence="4">
    <location>
        <begin position="334"/>
        <end position="368"/>
    </location>
</feature>
<name>A0A371G4Z9_MUCPR</name>
<dbReference type="GO" id="GO:0006334">
    <property type="term" value="P:nucleosome assembly"/>
    <property type="evidence" value="ECO:0007669"/>
    <property type="project" value="InterPro"/>
</dbReference>
<proteinExistence type="predicted"/>
<gene>
    <name evidence="6" type="primary">HMGIY2</name>
    <name evidence="6" type="ORF">CR513_33146</name>
</gene>
<feature type="compositionally biased region" description="Polar residues" evidence="4">
    <location>
        <begin position="278"/>
        <end position="287"/>
    </location>
</feature>
<dbReference type="SMART" id="SM00384">
    <property type="entry name" value="AT_hook"/>
    <property type="match status" value="5"/>
</dbReference>
<organism evidence="6 7">
    <name type="scientific">Mucuna pruriens</name>
    <name type="common">Velvet bean</name>
    <name type="synonym">Dolichos pruriens</name>
    <dbReference type="NCBI Taxonomy" id="157652"/>
    <lineage>
        <taxon>Eukaryota</taxon>
        <taxon>Viridiplantae</taxon>
        <taxon>Streptophyta</taxon>
        <taxon>Embryophyta</taxon>
        <taxon>Tracheophyta</taxon>
        <taxon>Spermatophyta</taxon>
        <taxon>Magnoliopsida</taxon>
        <taxon>eudicotyledons</taxon>
        <taxon>Gunneridae</taxon>
        <taxon>Pentapetalae</taxon>
        <taxon>rosids</taxon>
        <taxon>fabids</taxon>
        <taxon>Fabales</taxon>
        <taxon>Fabaceae</taxon>
        <taxon>Papilionoideae</taxon>
        <taxon>50 kb inversion clade</taxon>
        <taxon>NPAAA clade</taxon>
        <taxon>indigoferoid/millettioid clade</taxon>
        <taxon>Phaseoleae</taxon>
        <taxon>Mucuna</taxon>
    </lineage>
</organism>